<dbReference type="EMBL" id="JARKIB010000166">
    <property type="protein sequence ID" value="KAJ7729304.1"/>
    <property type="molecule type" value="Genomic_DNA"/>
</dbReference>
<feature type="region of interest" description="Disordered" evidence="1">
    <location>
        <begin position="1"/>
        <end position="20"/>
    </location>
</feature>
<gene>
    <name evidence="2" type="ORF">B0H16DRAFT_1470066</name>
</gene>
<evidence type="ECO:0000313" key="3">
    <source>
        <dbReference type="Proteomes" id="UP001215598"/>
    </source>
</evidence>
<keyword evidence="3" id="KW-1185">Reference proteome</keyword>
<accession>A0AAD7MRX5</accession>
<organism evidence="2 3">
    <name type="scientific">Mycena metata</name>
    <dbReference type="NCBI Taxonomy" id="1033252"/>
    <lineage>
        <taxon>Eukaryota</taxon>
        <taxon>Fungi</taxon>
        <taxon>Dikarya</taxon>
        <taxon>Basidiomycota</taxon>
        <taxon>Agaricomycotina</taxon>
        <taxon>Agaricomycetes</taxon>
        <taxon>Agaricomycetidae</taxon>
        <taxon>Agaricales</taxon>
        <taxon>Marasmiineae</taxon>
        <taxon>Mycenaceae</taxon>
        <taxon>Mycena</taxon>
    </lineage>
</organism>
<feature type="compositionally biased region" description="Basic residues" evidence="1">
    <location>
        <begin position="1"/>
        <end position="15"/>
    </location>
</feature>
<evidence type="ECO:0000256" key="1">
    <source>
        <dbReference type="SAM" id="MobiDB-lite"/>
    </source>
</evidence>
<protein>
    <submittedName>
        <fullName evidence="2">Uncharacterized protein</fullName>
    </submittedName>
</protein>
<name>A0AAD7MRX5_9AGAR</name>
<proteinExistence type="predicted"/>
<comment type="caution">
    <text evidence="2">The sequence shown here is derived from an EMBL/GenBank/DDBJ whole genome shotgun (WGS) entry which is preliminary data.</text>
</comment>
<reference evidence="2" key="1">
    <citation type="submission" date="2023-03" db="EMBL/GenBank/DDBJ databases">
        <title>Massive genome expansion in bonnet fungi (Mycena s.s.) driven by repeated elements and novel gene families across ecological guilds.</title>
        <authorList>
            <consortium name="Lawrence Berkeley National Laboratory"/>
            <person name="Harder C.B."/>
            <person name="Miyauchi S."/>
            <person name="Viragh M."/>
            <person name="Kuo A."/>
            <person name="Thoen E."/>
            <person name="Andreopoulos B."/>
            <person name="Lu D."/>
            <person name="Skrede I."/>
            <person name="Drula E."/>
            <person name="Henrissat B."/>
            <person name="Morin E."/>
            <person name="Kohler A."/>
            <person name="Barry K."/>
            <person name="LaButti K."/>
            <person name="Morin E."/>
            <person name="Salamov A."/>
            <person name="Lipzen A."/>
            <person name="Mereny Z."/>
            <person name="Hegedus B."/>
            <person name="Baldrian P."/>
            <person name="Stursova M."/>
            <person name="Weitz H."/>
            <person name="Taylor A."/>
            <person name="Grigoriev I.V."/>
            <person name="Nagy L.G."/>
            <person name="Martin F."/>
            <person name="Kauserud H."/>
        </authorList>
    </citation>
    <scope>NUCLEOTIDE SEQUENCE</scope>
    <source>
        <strain evidence="2">CBHHK182m</strain>
    </source>
</reference>
<evidence type="ECO:0000313" key="2">
    <source>
        <dbReference type="EMBL" id="KAJ7729304.1"/>
    </source>
</evidence>
<dbReference type="Proteomes" id="UP001215598">
    <property type="component" value="Unassembled WGS sequence"/>
</dbReference>
<sequence length="181" mass="20045">MHKGLGSLAKKKTKSGKAQQYFDSNKDLRAALQQISQAGPCPAKEVCIAKAAEQHLDSNKDLGATDFRTPQRSPQKSEVCRRAVPWFEQGPRIYIAAKDTDLEEQYLDSNKDLRIIFVVVLSEIPLAKEKKVWSGITEEQYLGSNKDLGIPGTTNQPKNVPCADVTPYCFPSVVVMLLDPP</sequence>
<dbReference type="AlphaFoldDB" id="A0AAD7MRX5"/>